<gene>
    <name evidence="2" type="ORF">A2960_02280</name>
</gene>
<evidence type="ECO:0000313" key="2">
    <source>
        <dbReference type="EMBL" id="OGG26951.1"/>
    </source>
</evidence>
<dbReference type="Proteomes" id="UP000176609">
    <property type="component" value="Unassembled WGS sequence"/>
</dbReference>
<sequence length="271" mass="30834">MNLRSTYKKYSNLNIFVIAVLLLLSFSAFYFLYYRFRNQQYVYVSVVLVKPPNILGPNVPYNYYWVPYWIGNSIDIGDKEVSPLGVIDAVVMDKNSYGSFYNGQFVSLVLKIRAIKDRSGTLLYKNKPLVSGALLDVKLTKAQISAQVTSIDTKPPEFEYKTLTIVLKGRQVEPQVAEELKIGDQIVDDYGIVIAKILDKKITTAQMDLPSSRSNLAFAPDMKDILVTIEIRAKKIDNSFYYSEVQQIIANQDIYLPFKSVALYYPIVSVK</sequence>
<feature type="transmembrane region" description="Helical" evidence="1">
    <location>
        <begin position="12"/>
        <end position="33"/>
    </location>
</feature>
<evidence type="ECO:0000256" key="1">
    <source>
        <dbReference type="SAM" id="Phobius"/>
    </source>
</evidence>
<evidence type="ECO:0000313" key="3">
    <source>
        <dbReference type="Proteomes" id="UP000176609"/>
    </source>
</evidence>
<dbReference type="AlphaFoldDB" id="A0A1F6AQI4"/>
<accession>A0A1F6AQI4</accession>
<proteinExistence type="predicted"/>
<keyword evidence="1" id="KW-0472">Membrane</keyword>
<protein>
    <submittedName>
        <fullName evidence="2">Uncharacterized protein</fullName>
    </submittedName>
</protein>
<keyword evidence="1" id="KW-1133">Transmembrane helix</keyword>
<dbReference type="EMBL" id="MFJR01000007">
    <property type="protein sequence ID" value="OGG26951.1"/>
    <property type="molecule type" value="Genomic_DNA"/>
</dbReference>
<name>A0A1F6AQI4_9BACT</name>
<keyword evidence="1" id="KW-0812">Transmembrane</keyword>
<comment type="caution">
    <text evidence="2">The sequence shown here is derived from an EMBL/GenBank/DDBJ whole genome shotgun (WGS) entry which is preliminary data.</text>
</comment>
<organism evidence="2 3">
    <name type="scientific">Candidatus Gottesmanbacteria bacterium RIFCSPLOWO2_01_FULL_39_12b</name>
    <dbReference type="NCBI Taxonomy" id="1798388"/>
    <lineage>
        <taxon>Bacteria</taxon>
        <taxon>Candidatus Gottesmaniibacteriota</taxon>
    </lineage>
</organism>
<reference evidence="2 3" key="1">
    <citation type="journal article" date="2016" name="Nat. Commun.">
        <title>Thousands of microbial genomes shed light on interconnected biogeochemical processes in an aquifer system.</title>
        <authorList>
            <person name="Anantharaman K."/>
            <person name="Brown C.T."/>
            <person name="Hug L.A."/>
            <person name="Sharon I."/>
            <person name="Castelle C.J."/>
            <person name="Probst A.J."/>
            <person name="Thomas B.C."/>
            <person name="Singh A."/>
            <person name="Wilkins M.J."/>
            <person name="Karaoz U."/>
            <person name="Brodie E.L."/>
            <person name="Williams K.H."/>
            <person name="Hubbard S.S."/>
            <person name="Banfield J.F."/>
        </authorList>
    </citation>
    <scope>NUCLEOTIDE SEQUENCE [LARGE SCALE GENOMIC DNA]</scope>
</reference>